<accession>A0A914HTT6</accession>
<protein>
    <submittedName>
        <fullName evidence="2">Uncharacterized protein</fullName>
    </submittedName>
</protein>
<evidence type="ECO:0000313" key="2">
    <source>
        <dbReference type="WBParaSite" id="Gr19_v10_g4399.t1"/>
    </source>
</evidence>
<organism evidence="1 2">
    <name type="scientific">Globodera rostochiensis</name>
    <name type="common">Golden nematode worm</name>
    <name type="synonym">Heterodera rostochiensis</name>
    <dbReference type="NCBI Taxonomy" id="31243"/>
    <lineage>
        <taxon>Eukaryota</taxon>
        <taxon>Metazoa</taxon>
        <taxon>Ecdysozoa</taxon>
        <taxon>Nematoda</taxon>
        <taxon>Chromadorea</taxon>
        <taxon>Rhabditida</taxon>
        <taxon>Tylenchina</taxon>
        <taxon>Tylenchomorpha</taxon>
        <taxon>Tylenchoidea</taxon>
        <taxon>Heteroderidae</taxon>
        <taxon>Heteroderinae</taxon>
        <taxon>Globodera</taxon>
    </lineage>
</organism>
<evidence type="ECO:0000313" key="1">
    <source>
        <dbReference type="Proteomes" id="UP000887572"/>
    </source>
</evidence>
<sequence length="168" mass="19535">MHVHINASPSYKPAKEETNPNEFCGWEFPSVVTFVLGIFWIIDGYEHTKCKNVISYVNHPAIVPSDESANYGANVDEWIRAWIQQANLWHRNAMFPIPLWNLTHRLENGLSRTNNSIEGWHHVWAGLRIFPLPLKWTSFSPTDRINQPPTYPVTTMRVKSSRQNFYSN</sequence>
<dbReference type="WBParaSite" id="Gr19_v10_g4399.t1">
    <property type="protein sequence ID" value="Gr19_v10_g4399.t1"/>
    <property type="gene ID" value="Gr19_v10_g4399"/>
</dbReference>
<name>A0A914HTT6_GLORO</name>
<keyword evidence="1" id="KW-1185">Reference proteome</keyword>
<reference evidence="2" key="1">
    <citation type="submission" date="2022-11" db="UniProtKB">
        <authorList>
            <consortium name="WormBaseParasite"/>
        </authorList>
    </citation>
    <scope>IDENTIFICATION</scope>
</reference>
<proteinExistence type="predicted"/>
<dbReference type="Proteomes" id="UP000887572">
    <property type="component" value="Unplaced"/>
</dbReference>
<dbReference type="AlphaFoldDB" id="A0A914HTT6"/>